<keyword evidence="1" id="KW-0808">Transferase</keyword>
<protein>
    <recommendedName>
        <fullName evidence="3">CoA transferase</fullName>
    </recommendedName>
</protein>
<dbReference type="GO" id="GO:0008410">
    <property type="term" value="F:CoA-transferase activity"/>
    <property type="evidence" value="ECO:0007669"/>
    <property type="project" value="TreeGrafter"/>
</dbReference>
<dbReference type="InterPro" id="IPR023606">
    <property type="entry name" value="CoA-Trfase_III_dom_1_sf"/>
</dbReference>
<dbReference type="EMBL" id="BARV01005996">
    <property type="protein sequence ID" value="GAI06409.1"/>
    <property type="molecule type" value="Genomic_DNA"/>
</dbReference>
<feature type="non-terminal residue" evidence="2">
    <location>
        <position position="1"/>
    </location>
</feature>
<dbReference type="PANTHER" id="PTHR48207:SF3">
    <property type="entry name" value="SUCCINATE--HYDROXYMETHYLGLUTARATE COA-TRANSFERASE"/>
    <property type="match status" value="1"/>
</dbReference>
<dbReference type="InterPro" id="IPR044855">
    <property type="entry name" value="CoA-Trfase_III_dom3_sf"/>
</dbReference>
<dbReference type="Gene3D" id="3.40.50.10540">
    <property type="entry name" value="Crotonobetainyl-coa:carnitine coa-transferase, domain 1"/>
    <property type="match status" value="1"/>
</dbReference>
<name>X1MJ63_9ZZZZ</name>
<dbReference type="SUPFAM" id="SSF89796">
    <property type="entry name" value="CoA-transferase family III (CaiB/BaiF)"/>
    <property type="match status" value="1"/>
</dbReference>
<evidence type="ECO:0008006" key="3">
    <source>
        <dbReference type="Google" id="ProtNLM"/>
    </source>
</evidence>
<gene>
    <name evidence="2" type="ORF">S06H3_12236</name>
</gene>
<dbReference type="PANTHER" id="PTHR48207">
    <property type="entry name" value="SUCCINATE--HYDROXYMETHYLGLUTARATE COA-TRANSFERASE"/>
    <property type="match status" value="1"/>
</dbReference>
<organism evidence="2">
    <name type="scientific">marine sediment metagenome</name>
    <dbReference type="NCBI Taxonomy" id="412755"/>
    <lineage>
        <taxon>unclassified sequences</taxon>
        <taxon>metagenomes</taxon>
        <taxon>ecological metagenomes</taxon>
    </lineage>
</organism>
<reference evidence="2" key="1">
    <citation type="journal article" date="2014" name="Front. Microbiol.">
        <title>High frequency of phylogenetically diverse reductive dehalogenase-homologous genes in deep subseafloor sedimentary metagenomes.</title>
        <authorList>
            <person name="Kawai M."/>
            <person name="Futagami T."/>
            <person name="Toyoda A."/>
            <person name="Takaki Y."/>
            <person name="Nishi S."/>
            <person name="Hori S."/>
            <person name="Arai W."/>
            <person name="Tsubouchi T."/>
            <person name="Morono Y."/>
            <person name="Uchiyama I."/>
            <person name="Ito T."/>
            <person name="Fujiyama A."/>
            <person name="Inagaki F."/>
            <person name="Takami H."/>
        </authorList>
    </citation>
    <scope>NUCLEOTIDE SEQUENCE</scope>
    <source>
        <strain evidence="2">Expedition CK06-06</strain>
    </source>
</reference>
<dbReference type="InterPro" id="IPR050483">
    <property type="entry name" value="CoA-transferase_III_domain"/>
</dbReference>
<comment type="caution">
    <text evidence="2">The sequence shown here is derived from an EMBL/GenBank/DDBJ whole genome shotgun (WGS) entry which is preliminary data.</text>
</comment>
<dbReference type="AlphaFoldDB" id="X1MJ63"/>
<proteinExistence type="predicted"/>
<sequence length="320" mass="36217">PGQEIFKRLVEAADVLVESQPPGYLGALGLGYPQLGQINPRLIMASITDFGNSEPYRDYKSCDIVAGALGGQMYVCGEPQSPPLKPFGNQSYYLASIFTAIGVLLALWRRRISGRGQHIDISLQECVAAALDHVLVRYFYEGVVARRQGGLHWNRAFRIFPCRDGYILLSLFQQWETLVEWLTAEGMADDLTDGKWRDREQRLQHLDHIIDVLERWTRSHTVAELVEQGQLLHFPWAEVASIPGLVNSPQLRERDFFIEVEHHQSGKRYKFPGVPCKLSRSPWRVGSKVPKLGEHNKEVYQGVLGLSEDEIEALIKQGVI</sequence>
<accession>X1MJ63</accession>
<evidence type="ECO:0000313" key="2">
    <source>
        <dbReference type="EMBL" id="GAI06409.1"/>
    </source>
</evidence>
<evidence type="ECO:0000256" key="1">
    <source>
        <dbReference type="ARBA" id="ARBA00022679"/>
    </source>
</evidence>
<dbReference type="Gene3D" id="3.30.1540.10">
    <property type="entry name" value="formyl-coa transferase, domain 3"/>
    <property type="match status" value="1"/>
</dbReference>
<dbReference type="Pfam" id="PF02515">
    <property type="entry name" value="CoA_transf_3"/>
    <property type="match status" value="1"/>
</dbReference>
<dbReference type="InterPro" id="IPR003673">
    <property type="entry name" value="CoA-Trfase_fam_III"/>
</dbReference>